<evidence type="ECO:0000256" key="1">
    <source>
        <dbReference type="SAM" id="Phobius"/>
    </source>
</evidence>
<accession>A0A955IFC6</accession>
<dbReference type="Gene3D" id="2.120.10.30">
    <property type="entry name" value="TolB, C-terminal domain"/>
    <property type="match status" value="1"/>
</dbReference>
<keyword evidence="1" id="KW-0812">Transmembrane</keyword>
<feature type="transmembrane region" description="Helical" evidence="1">
    <location>
        <begin position="7"/>
        <end position="31"/>
    </location>
</feature>
<reference evidence="2" key="2">
    <citation type="journal article" date="2021" name="Microbiome">
        <title>Successional dynamics and alternative stable states in a saline activated sludge microbial community over 9 years.</title>
        <authorList>
            <person name="Wang Y."/>
            <person name="Ye J."/>
            <person name="Ju F."/>
            <person name="Liu L."/>
            <person name="Boyd J.A."/>
            <person name="Deng Y."/>
            <person name="Parks D.H."/>
            <person name="Jiang X."/>
            <person name="Yin X."/>
            <person name="Woodcroft B.J."/>
            <person name="Tyson G.W."/>
            <person name="Hugenholtz P."/>
            <person name="Polz M.F."/>
            <person name="Zhang T."/>
        </authorList>
    </citation>
    <scope>NUCLEOTIDE SEQUENCE</scope>
    <source>
        <strain evidence="2">HKST-UBA13</strain>
    </source>
</reference>
<dbReference type="EMBL" id="JAGQLJ010000057">
    <property type="protein sequence ID" value="MCA9381178.1"/>
    <property type="molecule type" value="Genomic_DNA"/>
</dbReference>
<dbReference type="SUPFAM" id="SSF82171">
    <property type="entry name" value="DPP6 N-terminal domain-like"/>
    <property type="match status" value="1"/>
</dbReference>
<gene>
    <name evidence="2" type="ORF">KC678_02845</name>
</gene>
<evidence type="ECO:0008006" key="4">
    <source>
        <dbReference type="Google" id="ProtNLM"/>
    </source>
</evidence>
<proteinExistence type="predicted"/>
<dbReference type="InterPro" id="IPR011042">
    <property type="entry name" value="6-blade_b-propeller_TolB-like"/>
</dbReference>
<sequence>MSNRKSLIIIISAIATLCAATALIFFLYYFLNSLATVDPTTNTPDDPNQNIVEIPDEAKFDSIYATIQEDDSVVLFSSSGVQLPISIEKNEWNNINWSPDNKYVSFLGTNNQVSNLYLYNVETRQGNWVTNFNIEDLTGVTSYQWINNDTIYYTQGIGNQKWLHQYKTSSKQERLKIVRVNGDILSFENNTSDNFVILKNLNSVEIYAIDSGELKVLNNLVLINGNIETVINIDNSKAIIIAFNETSRYYYILDLENMTASLVGDISSFEPVCIINSNVIGITSTEQASSLSQFNYLENKLIELLKLDDNYLDNKDLLNCNSDSLVLYNDQSWSTLLLDDKLTISTVSFLQNSKEAKLRYNSMETL</sequence>
<organism evidence="2 3">
    <name type="scientific">Candidatus Dojkabacteria bacterium</name>
    <dbReference type="NCBI Taxonomy" id="2099670"/>
    <lineage>
        <taxon>Bacteria</taxon>
        <taxon>Candidatus Dojkabacteria</taxon>
    </lineage>
</organism>
<evidence type="ECO:0000313" key="2">
    <source>
        <dbReference type="EMBL" id="MCA9381178.1"/>
    </source>
</evidence>
<name>A0A955IFC6_9BACT</name>
<keyword evidence="1" id="KW-0472">Membrane</keyword>
<comment type="caution">
    <text evidence="2">The sequence shown here is derived from an EMBL/GenBank/DDBJ whole genome shotgun (WGS) entry which is preliminary data.</text>
</comment>
<evidence type="ECO:0000313" key="3">
    <source>
        <dbReference type="Proteomes" id="UP000775877"/>
    </source>
</evidence>
<reference evidence="2" key="1">
    <citation type="submission" date="2020-04" db="EMBL/GenBank/DDBJ databases">
        <authorList>
            <person name="Zhang T."/>
        </authorList>
    </citation>
    <scope>NUCLEOTIDE SEQUENCE</scope>
    <source>
        <strain evidence="2">HKST-UBA13</strain>
    </source>
</reference>
<protein>
    <recommendedName>
        <fullName evidence="4">Dipeptidylpeptidase IV N-terminal domain-containing protein</fullName>
    </recommendedName>
</protein>
<dbReference type="AlphaFoldDB" id="A0A955IFC6"/>
<dbReference type="Proteomes" id="UP000775877">
    <property type="component" value="Unassembled WGS sequence"/>
</dbReference>
<keyword evidence="1" id="KW-1133">Transmembrane helix</keyword>